<dbReference type="AlphaFoldDB" id="A0A3D4VFI4"/>
<dbReference type="PROSITE" id="PS50977">
    <property type="entry name" value="HTH_TETR_2"/>
    <property type="match status" value="1"/>
</dbReference>
<reference evidence="6 7" key="1">
    <citation type="journal article" date="2018" name="Nat. Biotechnol.">
        <title>A standardized bacterial taxonomy based on genome phylogeny substantially revises the tree of life.</title>
        <authorList>
            <person name="Parks D.H."/>
            <person name="Chuvochina M."/>
            <person name="Waite D.W."/>
            <person name="Rinke C."/>
            <person name="Skarshewski A."/>
            <person name="Chaumeil P.A."/>
            <person name="Hugenholtz P."/>
        </authorList>
    </citation>
    <scope>NUCLEOTIDE SEQUENCE [LARGE SCALE GENOMIC DNA]</scope>
    <source>
        <strain evidence="6">UBA8844</strain>
    </source>
</reference>
<dbReference type="GO" id="GO:0000976">
    <property type="term" value="F:transcription cis-regulatory region binding"/>
    <property type="evidence" value="ECO:0007669"/>
    <property type="project" value="TreeGrafter"/>
</dbReference>
<dbReference type="InterPro" id="IPR050109">
    <property type="entry name" value="HTH-type_TetR-like_transc_reg"/>
</dbReference>
<dbReference type="SUPFAM" id="SSF46689">
    <property type="entry name" value="Homeodomain-like"/>
    <property type="match status" value="1"/>
</dbReference>
<dbReference type="OMA" id="TEVFWAA"/>
<dbReference type="PANTHER" id="PTHR30055:SF212">
    <property type="entry name" value="TETR-FAMILY FAMILY TRANSCRIPTIONAL REGULATOR"/>
    <property type="match status" value="1"/>
</dbReference>
<accession>A0A3D4VFI4</accession>
<dbReference type="InterPro" id="IPR025996">
    <property type="entry name" value="MT1864/Rv1816-like_C"/>
</dbReference>
<evidence type="ECO:0000256" key="3">
    <source>
        <dbReference type="ARBA" id="ARBA00023163"/>
    </source>
</evidence>
<comment type="caution">
    <text evidence="6">The sequence shown here is derived from an EMBL/GenBank/DDBJ whole genome shotgun (WGS) entry which is preliminary data.</text>
</comment>
<feature type="domain" description="HTH tetR-type" evidence="5">
    <location>
        <begin position="19"/>
        <end position="79"/>
    </location>
</feature>
<dbReference type="GO" id="GO:0003700">
    <property type="term" value="F:DNA-binding transcription factor activity"/>
    <property type="evidence" value="ECO:0007669"/>
    <property type="project" value="TreeGrafter"/>
</dbReference>
<dbReference type="InterPro" id="IPR036271">
    <property type="entry name" value="Tet_transcr_reg_TetR-rel_C_sf"/>
</dbReference>
<name>A0A3D4VFI4_9BACT</name>
<evidence type="ECO:0000256" key="2">
    <source>
        <dbReference type="ARBA" id="ARBA00023125"/>
    </source>
</evidence>
<dbReference type="SUPFAM" id="SSF48498">
    <property type="entry name" value="Tetracyclin repressor-like, C-terminal domain"/>
    <property type="match status" value="1"/>
</dbReference>
<dbReference type="Gene3D" id="1.10.357.10">
    <property type="entry name" value="Tetracycline Repressor, domain 2"/>
    <property type="match status" value="1"/>
</dbReference>
<keyword evidence="2 4" id="KW-0238">DNA-binding</keyword>
<evidence type="ECO:0000313" key="6">
    <source>
        <dbReference type="EMBL" id="HCT59107.1"/>
    </source>
</evidence>
<dbReference type="Pfam" id="PF13305">
    <property type="entry name" value="TetR_C_33"/>
    <property type="match status" value="1"/>
</dbReference>
<dbReference type="PRINTS" id="PR00455">
    <property type="entry name" value="HTHTETR"/>
</dbReference>
<sequence>MSTAEIRNGSLARRERQKAETRQAILDAARELFVADGVDATTMRAIAAKIGYTPTAIYHHFKDKDALIMELCVADFRALGSALYSIGRIDDPAERMRRMAMAYADFALANASQYRFMFMTEPGHSFDEEAENIEKAPEEDAYAFLLGSVEEGIQRGVFRAEFDEPHTLAQTFWSGIHGVISLWFTHQNNSYINLRDPHQAVERICTVLMRGTLRNPE</sequence>
<proteinExistence type="predicted"/>
<evidence type="ECO:0000259" key="5">
    <source>
        <dbReference type="PROSITE" id="PS50977"/>
    </source>
</evidence>
<evidence type="ECO:0000256" key="1">
    <source>
        <dbReference type="ARBA" id="ARBA00023015"/>
    </source>
</evidence>
<dbReference type="Pfam" id="PF00440">
    <property type="entry name" value="TetR_N"/>
    <property type="match status" value="1"/>
</dbReference>
<keyword evidence="1" id="KW-0805">Transcription regulation</keyword>
<organism evidence="6 7">
    <name type="scientific">Gemmatimonas aurantiaca</name>
    <dbReference type="NCBI Taxonomy" id="173480"/>
    <lineage>
        <taxon>Bacteria</taxon>
        <taxon>Pseudomonadati</taxon>
        <taxon>Gemmatimonadota</taxon>
        <taxon>Gemmatimonadia</taxon>
        <taxon>Gemmatimonadales</taxon>
        <taxon>Gemmatimonadaceae</taxon>
        <taxon>Gemmatimonas</taxon>
    </lineage>
</organism>
<evidence type="ECO:0000313" key="7">
    <source>
        <dbReference type="Proteomes" id="UP000264071"/>
    </source>
</evidence>
<dbReference type="PANTHER" id="PTHR30055">
    <property type="entry name" value="HTH-TYPE TRANSCRIPTIONAL REGULATOR RUTR"/>
    <property type="match status" value="1"/>
</dbReference>
<dbReference type="Proteomes" id="UP000264071">
    <property type="component" value="Unassembled WGS sequence"/>
</dbReference>
<gene>
    <name evidence="6" type="ORF">DGD08_18045</name>
</gene>
<feature type="DNA-binding region" description="H-T-H motif" evidence="4">
    <location>
        <begin position="42"/>
        <end position="61"/>
    </location>
</feature>
<protein>
    <submittedName>
        <fullName evidence="6">TetR/AcrR family transcriptional regulator</fullName>
    </submittedName>
</protein>
<dbReference type="InterPro" id="IPR001647">
    <property type="entry name" value="HTH_TetR"/>
</dbReference>
<evidence type="ECO:0000256" key="4">
    <source>
        <dbReference type="PROSITE-ProRule" id="PRU00335"/>
    </source>
</evidence>
<keyword evidence="3" id="KW-0804">Transcription</keyword>
<dbReference type="EMBL" id="DPIY01000012">
    <property type="protein sequence ID" value="HCT59107.1"/>
    <property type="molecule type" value="Genomic_DNA"/>
</dbReference>
<dbReference type="InterPro" id="IPR009057">
    <property type="entry name" value="Homeodomain-like_sf"/>
</dbReference>